<feature type="compositionally biased region" description="Basic and acidic residues" evidence="4">
    <location>
        <begin position="98"/>
        <end position="113"/>
    </location>
</feature>
<dbReference type="GO" id="GO:0043138">
    <property type="term" value="F:3'-5' DNA helicase activity"/>
    <property type="evidence" value="ECO:0007669"/>
    <property type="project" value="UniProtKB-EC"/>
</dbReference>
<feature type="region of interest" description="Disordered" evidence="4">
    <location>
        <begin position="86"/>
        <end position="157"/>
    </location>
</feature>
<feature type="region of interest" description="Disordered" evidence="4">
    <location>
        <begin position="2494"/>
        <end position="2544"/>
    </location>
</feature>
<feature type="compositionally biased region" description="Acidic residues" evidence="4">
    <location>
        <begin position="2516"/>
        <end position="2536"/>
    </location>
</feature>
<comment type="catalytic activity">
    <reaction evidence="2">
        <text>Couples ATP hydrolysis with the unwinding of duplex DNA by translocating in the 3'-5' direction.</text>
        <dbReference type="EC" id="5.6.2.4"/>
    </reaction>
</comment>
<dbReference type="SUPFAM" id="SSF52540">
    <property type="entry name" value="P-loop containing nucleoside triphosphate hydrolases"/>
    <property type="match status" value="1"/>
</dbReference>
<evidence type="ECO:0000313" key="7">
    <source>
        <dbReference type="EMBL" id="KIK53051.1"/>
    </source>
</evidence>
<dbReference type="SMART" id="SM00490">
    <property type="entry name" value="HELICc"/>
    <property type="match status" value="1"/>
</dbReference>
<dbReference type="Pfam" id="PF00271">
    <property type="entry name" value="Helicase_C"/>
    <property type="match status" value="1"/>
</dbReference>
<evidence type="ECO:0000256" key="2">
    <source>
        <dbReference type="ARBA" id="ARBA00034617"/>
    </source>
</evidence>
<evidence type="ECO:0000256" key="3">
    <source>
        <dbReference type="ARBA" id="ARBA00034808"/>
    </source>
</evidence>
<evidence type="ECO:0000256" key="1">
    <source>
        <dbReference type="ARBA" id="ARBA00005446"/>
    </source>
</evidence>
<evidence type="ECO:0000256" key="5">
    <source>
        <dbReference type="SAM" id="SignalP"/>
    </source>
</evidence>
<dbReference type="PROSITE" id="PS51194">
    <property type="entry name" value="HELICASE_CTER"/>
    <property type="match status" value="1"/>
</dbReference>
<gene>
    <name evidence="7" type="ORF">GYMLUDRAFT_63923</name>
</gene>
<dbReference type="InterPro" id="IPR027417">
    <property type="entry name" value="P-loop_NTPase"/>
</dbReference>
<feature type="region of interest" description="Disordered" evidence="4">
    <location>
        <begin position="1792"/>
        <end position="1857"/>
    </location>
</feature>
<sequence>MAKKFGLIVTTMMGYFLVPAETQHTHDTIGERFYKYASRTLTRTTTQISGTIYHWRIVDIVEDVDMEEAHDDRNISVNVETPFVNNQVNIESPATKVPPDEPPKTSQNDETHPSEAPSETPQNDPASDMDSEEEEEPGLEDEPVDDDTPMEIDSNPLSESHSILDAQTYLSHHNILVEPVYRLTICLECAVPVQYNHMRNHQRNNHYRNQNLPPELRLPSAADIAQRLTFLGASSPLSVPRGPIERIQGVKTVGGFKCTYPDCNANIQVIKKNVHRHYRQCHPDVHLEDRTFTAVTCQPLSLFRGKVCYVEVTLPQKIESDIAQQLNAAVESCNLLSHPDIFTPSSSAQETNITFYITGWDEIMAGVSCSSASQLANSKFHQTRPAFIRLYTLCREYYEEIVPNLRHLATCTRRRIVSADPSKLKSQPFKRPQEMDTIDRDADEISRFLSFLILSQDPSTRIQAFPIPLHATVIDQLRTLSKMLEPPLPENQQEAKATSNAIKTQIHQSVWALLSHPSSEFIRNELLCPFTRFLIAAHLKEYGGFAQPRDVTPFIARLQWCFRATAAAQILDKRDEYDGDCLEYDLFDVSTVSNINSKTRTYEQLVQRFLIDGQKTLFTILRQYMKLLSSLAYAQQGLPKFSWNVERTVITIDGQPLAVDTFVNAIHKTLSNVTSQVHQLFRGCPYEDILKHIDDAMIPDHKFANQWFIDRPDESRSRYSFLEESRNGLSDLRPRLLNHLCEDPQLFSRGPSGEAIARKGAIFEWFSLLDRIVEGLYYLIVTTWGGGCRGKEMQHLLYANYPKYHRNIYIINGFLTIVTEYSKTQSIMGHGNVVARTPSYALNRLLVLVLDQAYWAAGTIGCFIGMEKQHCQRYFYEVFVQSGTSMKAQKFAEVLGKFNSAGFGLGLKLSEFRQLMACMLISATSTSFLNPNDEDPNVIAAHESFGHSLEVGRTHYGLDTVAGATRLAPDAVARMQKICFKWQASLKLLHPVLTAKLKDENQGGLESWVQAIVTCVTGALKETMVTLFRDLREDLQKEYGTMMRRDLEASHIHLVNMLTQNHNIKPYINPRRAAVHPIAREALQSVIRRKSDITFTCTQQAELVNSVGSSLHIFGILATGKGKSLAFFGAPKIFPESLFLVISPLIALTNDLEHRLDQTTITGGVWPSRHIDWSTAQLVLISAHIAGSDQFFGLIQRDPVKRRLKRIFIDEAHKIATDICYRECFKLFHHFIRTGVPITFLSGSLMPRAIPRILEIMRIEDVSLVDEIRDYTGRPNLKYYIQRVDDDIIYDTLKKAVQKLIPLLQPHEKAMVFPHTKRIANKLAQDLGIQRYHADLTDTERRNAHQTWREGKNPEDRIITATEAFGAGVDEAHVRYVIHENPQSLINYVQETGRGGRDGKVAYCYCYFSKPPPMLTSLQLQRDGDMLGQMDMRETLLTDQCIRMTFASLDREAHSCIALPNAELCGYCESLSGIPYSSFFADLPRFDKPLAGTEDPDTIVAMSVDTNASHLNSQYSISDEKIARLRSILDSVYTNGEGCLDCWVNEEMHTMGMTHKPQRHPSFVTILKTLQKSVKKSTEYRPYCFICWIPLRHPGGHEPPPKNQKLTSANCPYQTVDRDTGDHWPIIPALITLIYTRGFKPLMTERPYADAIAKALNVTWKNLEEFSKWLLLPIEGPSDVPNFIQFILTYHDLYRVSYPPVVARAHVFASSPLPGCSSRLQSTSDWKEHLETHDEASLSKVEVTLNAVDSIVIRNFVPNPSATWIRKLRLSRVSASPRIDWFHLRPHLGTTLSYKGTPAPESPRKRRRLGTTKLPVPYAPSSSASPPSPSASVTYSSSSIRPRRAPRMRPNPPRYHREPRQHQIDLVKLFSHHQTVHKVFDFINDRLGQVVHACTFHEVMEGDNPGNHQLMRKCSNSSVGDDSEYHLEYSVLIVLENYTACFKCLTPNHEVFSHDYQHCNKMERQGWQDWWRGVPYLVFRCKYLRELVFTYLGLNVDSFHGDVRTFAHWLGKPAHPPTHPQPLISDLTKLSFNVSLSALIRLHDNASRRKHDSVCTGSHTHYNIIPKKMLKIHTVKQIAKSLFENLKVNMDDVKLLEETENVLKRAYAKIGQINPISPSVSPQKRQRFTHALRSAHQTVNNMAFWLASTGQAVIDDEGRSLELDPGANWELTLPNLEDDEDNMESQRTPPAHRNKNPKARTNQDDDLDAAATLAEPVINALTLDTIAPYTVHQFLQMVQKNGYRGKVSTQEQEALLRIVKGYMNTSTNDLIRLTVTLKITNYGLPGWTRLLSNDDDGEEQMVNRELFLLQNKEQDNVSIWSRNVLRNVEAIRAYLVWTELEPTEKADFRTRLSNDLHENDFSDIYLENISGQEKLAKKTAIHERFRKRYNKVMARRGILHRLFLLCGPTVLLDPVLLLETQGRYPRGSRTFDRFISLILDAAEEAPISVTRYWAARRFVLRVINRLGGGKMFRHVQAFLNEMWVHGLEGYESDPEGLDACDWESDEEEERNQGDANAEEGNEGDGSIEEGNEDEGVNEGGEAQA</sequence>
<keyword evidence="5" id="KW-0732">Signal</keyword>
<evidence type="ECO:0000256" key="4">
    <source>
        <dbReference type="SAM" id="MobiDB-lite"/>
    </source>
</evidence>
<dbReference type="EMBL" id="KN834834">
    <property type="protein sequence ID" value="KIK53051.1"/>
    <property type="molecule type" value="Genomic_DNA"/>
</dbReference>
<keyword evidence="8" id="KW-1185">Reference proteome</keyword>
<dbReference type="GO" id="GO:0009378">
    <property type="term" value="F:four-way junction helicase activity"/>
    <property type="evidence" value="ECO:0007669"/>
    <property type="project" value="TreeGrafter"/>
</dbReference>
<dbReference type="Gene3D" id="3.40.50.300">
    <property type="entry name" value="P-loop containing nucleotide triphosphate hydrolases"/>
    <property type="match status" value="2"/>
</dbReference>
<feature type="domain" description="Helicase C-terminal" evidence="6">
    <location>
        <begin position="1296"/>
        <end position="1450"/>
    </location>
</feature>
<dbReference type="Proteomes" id="UP000053593">
    <property type="component" value="Unassembled WGS sequence"/>
</dbReference>
<comment type="similarity">
    <text evidence="1">Belongs to the helicase family. RecQ subfamily.</text>
</comment>
<dbReference type="PANTHER" id="PTHR13710">
    <property type="entry name" value="DNA HELICASE RECQ FAMILY MEMBER"/>
    <property type="match status" value="1"/>
</dbReference>
<protein>
    <recommendedName>
        <fullName evidence="3">DNA 3'-5' helicase</fullName>
        <ecNumber evidence="3">5.6.2.4</ecNumber>
    </recommendedName>
</protein>
<feature type="chain" id="PRO_5002207286" description="DNA 3'-5' helicase" evidence="5">
    <location>
        <begin position="23"/>
        <end position="2544"/>
    </location>
</feature>
<dbReference type="PANTHER" id="PTHR13710:SF154">
    <property type="entry name" value="RECQ HELICASE, PUTATIVE (AFU_ORTHOLOGUE AFUA_6G14720)-RELATED"/>
    <property type="match status" value="1"/>
</dbReference>
<evidence type="ECO:0000313" key="8">
    <source>
        <dbReference type="Proteomes" id="UP000053593"/>
    </source>
</evidence>
<evidence type="ECO:0000259" key="6">
    <source>
        <dbReference type="PROSITE" id="PS51194"/>
    </source>
</evidence>
<name>A0A0D0BEN2_9AGAR</name>
<feature type="signal peptide" evidence="5">
    <location>
        <begin position="1"/>
        <end position="22"/>
    </location>
</feature>
<feature type="compositionally biased region" description="Acidic residues" evidence="4">
    <location>
        <begin position="2494"/>
        <end position="2509"/>
    </location>
</feature>
<dbReference type="InterPro" id="IPR014001">
    <property type="entry name" value="Helicase_ATP-bd"/>
</dbReference>
<proteinExistence type="inferred from homology"/>
<feature type="region of interest" description="Disordered" evidence="4">
    <location>
        <begin position="2164"/>
        <end position="2203"/>
    </location>
</feature>
<dbReference type="GO" id="GO:0005737">
    <property type="term" value="C:cytoplasm"/>
    <property type="evidence" value="ECO:0007669"/>
    <property type="project" value="TreeGrafter"/>
</dbReference>
<accession>A0A0D0BEN2</accession>
<dbReference type="GO" id="GO:0005694">
    <property type="term" value="C:chromosome"/>
    <property type="evidence" value="ECO:0007669"/>
    <property type="project" value="TreeGrafter"/>
</dbReference>
<dbReference type="SMART" id="SM00487">
    <property type="entry name" value="DEXDc"/>
    <property type="match status" value="1"/>
</dbReference>
<dbReference type="OrthoDB" id="2507344at2759"/>
<dbReference type="GO" id="GO:0000724">
    <property type="term" value="P:double-strand break repair via homologous recombination"/>
    <property type="evidence" value="ECO:0007669"/>
    <property type="project" value="TreeGrafter"/>
</dbReference>
<dbReference type="InterPro" id="IPR001650">
    <property type="entry name" value="Helicase_C-like"/>
</dbReference>
<organism evidence="7 8">
    <name type="scientific">Collybiopsis luxurians FD-317 M1</name>
    <dbReference type="NCBI Taxonomy" id="944289"/>
    <lineage>
        <taxon>Eukaryota</taxon>
        <taxon>Fungi</taxon>
        <taxon>Dikarya</taxon>
        <taxon>Basidiomycota</taxon>
        <taxon>Agaricomycotina</taxon>
        <taxon>Agaricomycetes</taxon>
        <taxon>Agaricomycetidae</taxon>
        <taxon>Agaricales</taxon>
        <taxon>Marasmiineae</taxon>
        <taxon>Omphalotaceae</taxon>
        <taxon>Collybiopsis</taxon>
        <taxon>Collybiopsis luxurians</taxon>
    </lineage>
</organism>
<feature type="compositionally biased region" description="Acidic residues" evidence="4">
    <location>
        <begin position="127"/>
        <end position="150"/>
    </location>
</feature>
<dbReference type="EC" id="5.6.2.4" evidence="3"/>
<reference evidence="7 8" key="1">
    <citation type="submission" date="2014-04" db="EMBL/GenBank/DDBJ databases">
        <title>Evolutionary Origins and Diversification of the Mycorrhizal Mutualists.</title>
        <authorList>
            <consortium name="DOE Joint Genome Institute"/>
            <consortium name="Mycorrhizal Genomics Consortium"/>
            <person name="Kohler A."/>
            <person name="Kuo A."/>
            <person name="Nagy L.G."/>
            <person name="Floudas D."/>
            <person name="Copeland A."/>
            <person name="Barry K.W."/>
            <person name="Cichocki N."/>
            <person name="Veneault-Fourrey C."/>
            <person name="LaButti K."/>
            <person name="Lindquist E.A."/>
            <person name="Lipzen A."/>
            <person name="Lundell T."/>
            <person name="Morin E."/>
            <person name="Murat C."/>
            <person name="Riley R."/>
            <person name="Ohm R."/>
            <person name="Sun H."/>
            <person name="Tunlid A."/>
            <person name="Henrissat B."/>
            <person name="Grigoriev I.V."/>
            <person name="Hibbett D.S."/>
            <person name="Martin F."/>
        </authorList>
    </citation>
    <scope>NUCLEOTIDE SEQUENCE [LARGE SCALE GENOMIC DNA]</scope>
    <source>
        <strain evidence="7 8">FD-317 M1</strain>
    </source>
</reference>
<feature type="compositionally biased region" description="Low complexity" evidence="4">
    <location>
        <begin position="1815"/>
        <end position="1840"/>
    </location>
</feature>
<dbReference type="HOGENOM" id="CLU_228223_0_0_1"/>